<dbReference type="InterPro" id="IPR032675">
    <property type="entry name" value="LRR_dom_sf"/>
</dbReference>
<evidence type="ECO:0000313" key="2">
    <source>
        <dbReference type="Proteomes" id="UP000620124"/>
    </source>
</evidence>
<dbReference type="AlphaFoldDB" id="A0A8H6XBE2"/>
<reference evidence="1" key="1">
    <citation type="submission" date="2020-05" db="EMBL/GenBank/DDBJ databases">
        <title>Mycena genomes resolve the evolution of fungal bioluminescence.</title>
        <authorList>
            <person name="Tsai I.J."/>
        </authorList>
    </citation>
    <scope>NUCLEOTIDE SEQUENCE</scope>
    <source>
        <strain evidence="1">CCC161011</strain>
    </source>
</reference>
<sequence length="305" mass="34006">MASPPSSGSMPNRFSALNCARESTTSAPLYPSPHLHTLTIASPSDDFTSPVDDFTSEDDSMVNTYTFSFAYIIGLLHLTPNLVECTFYSISMYPPATVPPPLVLPHLRYLKFVGAEVTNVSDHVLNHLSLPALETLDNPLSYYHDHNGPSVNEFSRFLRRSSPPLQRLSLGRRFVNVPFPQLEAWLRLVPSVIDLELYTAKSIFAADLFSALAESPPDLLPNLQSLRIRHHWPIHRWPAPGISAYPALLRTLSVRSAQIVCFHLRFRSAADKPDPDVCDGLRQLAADGMDIYIGSADYEQNYISL</sequence>
<organism evidence="1 2">
    <name type="scientific">Mycena venus</name>
    <dbReference type="NCBI Taxonomy" id="2733690"/>
    <lineage>
        <taxon>Eukaryota</taxon>
        <taxon>Fungi</taxon>
        <taxon>Dikarya</taxon>
        <taxon>Basidiomycota</taxon>
        <taxon>Agaricomycotina</taxon>
        <taxon>Agaricomycetes</taxon>
        <taxon>Agaricomycetidae</taxon>
        <taxon>Agaricales</taxon>
        <taxon>Marasmiineae</taxon>
        <taxon>Mycenaceae</taxon>
        <taxon>Mycena</taxon>
    </lineage>
</organism>
<gene>
    <name evidence="1" type="ORF">MVEN_02042700</name>
</gene>
<dbReference type="Gene3D" id="3.80.10.10">
    <property type="entry name" value="Ribonuclease Inhibitor"/>
    <property type="match status" value="1"/>
</dbReference>
<proteinExistence type="predicted"/>
<evidence type="ECO:0000313" key="1">
    <source>
        <dbReference type="EMBL" id="KAF7338178.1"/>
    </source>
</evidence>
<protein>
    <submittedName>
        <fullName evidence="1">F-box domain-containing protein</fullName>
    </submittedName>
</protein>
<name>A0A8H6XBE2_9AGAR</name>
<accession>A0A8H6XBE2</accession>
<dbReference type="SUPFAM" id="SSF52058">
    <property type="entry name" value="L domain-like"/>
    <property type="match status" value="1"/>
</dbReference>
<comment type="caution">
    <text evidence="1">The sequence shown here is derived from an EMBL/GenBank/DDBJ whole genome shotgun (WGS) entry which is preliminary data.</text>
</comment>
<dbReference type="OrthoDB" id="3064852at2759"/>
<dbReference type="EMBL" id="JACAZI010000021">
    <property type="protein sequence ID" value="KAF7338178.1"/>
    <property type="molecule type" value="Genomic_DNA"/>
</dbReference>
<keyword evidence="2" id="KW-1185">Reference proteome</keyword>
<dbReference type="Proteomes" id="UP000620124">
    <property type="component" value="Unassembled WGS sequence"/>
</dbReference>